<keyword evidence="2" id="KW-1185">Reference proteome</keyword>
<sequence length="70" mass="8362">MKICLIELLHVIRQLLKRKHQTNKDSLKRNKEIVSKTSLYDSCGRGNIKQTRIRSTQYSREIKKSHQRLL</sequence>
<evidence type="ECO:0000313" key="1">
    <source>
        <dbReference type="EMBL" id="CAB3990698.1"/>
    </source>
</evidence>
<dbReference type="Proteomes" id="UP001152795">
    <property type="component" value="Unassembled WGS sequence"/>
</dbReference>
<dbReference type="EMBL" id="CACRXK020001709">
    <property type="protein sequence ID" value="CAB3990698.1"/>
    <property type="molecule type" value="Genomic_DNA"/>
</dbReference>
<protein>
    <submittedName>
        <fullName evidence="1">Uncharacterized protein</fullName>
    </submittedName>
</protein>
<reference evidence="1" key="1">
    <citation type="submission" date="2020-04" db="EMBL/GenBank/DDBJ databases">
        <authorList>
            <person name="Alioto T."/>
            <person name="Alioto T."/>
            <person name="Gomez Garrido J."/>
        </authorList>
    </citation>
    <scope>NUCLEOTIDE SEQUENCE</scope>
    <source>
        <strain evidence="1">A484AB</strain>
    </source>
</reference>
<organism evidence="1 2">
    <name type="scientific">Paramuricea clavata</name>
    <name type="common">Red gorgonian</name>
    <name type="synonym">Violescent sea-whip</name>
    <dbReference type="NCBI Taxonomy" id="317549"/>
    <lineage>
        <taxon>Eukaryota</taxon>
        <taxon>Metazoa</taxon>
        <taxon>Cnidaria</taxon>
        <taxon>Anthozoa</taxon>
        <taxon>Octocorallia</taxon>
        <taxon>Malacalcyonacea</taxon>
        <taxon>Plexauridae</taxon>
        <taxon>Paramuricea</taxon>
    </lineage>
</organism>
<gene>
    <name evidence="1" type="ORF">PACLA_8A045146</name>
</gene>
<accession>A0A6S7GFD2</accession>
<proteinExistence type="predicted"/>
<evidence type="ECO:0000313" key="2">
    <source>
        <dbReference type="Proteomes" id="UP001152795"/>
    </source>
</evidence>
<comment type="caution">
    <text evidence="1">The sequence shown here is derived from an EMBL/GenBank/DDBJ whole genome shotgun (WGS) entry which is preliminary data.</text>
</comment>
<name>A0A6S7GFD2_PARCT</name>
<dbReference type="AlphaFoldDB" id="A0A6S7GFD2"/>